<gene>
    <name evidence="1" type="ORF">SAMN05660209_04288</name>
</gene>
<keyword evidence="2" id="KW-1185">Reference proteome</keyword>
<evidence type="ECO:0000313" key="1">
    <source>
        <dbReference type="EMBL" id="SDY98579.1"/>
    </source>
</evidence>
<sequence length="111" mass="12547">MRIYVEQWRPGPAWLELDAEQRTTFVKAVGPDLQEVLDRGADLVALGPADPATAHSGEPQYFAVWRFPDLDLVQLFERRIEGAGWYEYFDQTNLGGEIVDLDVLLEQLVAA</sequence>
<dbReference type="RefSeq" id="WP_139263711.1">
    <property type="nucleotide sequence ID" value="NZ_FNOT01000015.1"/>
</dbReference>
<dbReference type="Proteomes" id="UP000198921">
    <property type="component" value="Unassembled WGS sequence"/>
</dbReference>
<accession>A0A1H3PDV4</accession>
<reference evidence="2" key="1">
    <citation type="submission" date="2016-10" db="EMBL/GenBank/DDBJ databases">
        <authorList>
            <person name="Varghese N."/>
            <person name="Submissions S."/>
        </authorList>
    </citation>
    <scope>NUCLEOTIDE SEQUENCE [LARGE SCALE GENOMIC DNA]</scope>
    <source>
        <strain evidence="2">DSM 45422</strain>
    </source>
</reference>
<proteinExistence type="predicted"/>
<evidence type="ECO:0000313" key="2">
    <source>
        <dbReference type="Proteomes" id="UP000198921"/>
    </source>
</evidence>
<dbReference type="InterPro" id="IPR046724">
    <property type="entry name" value="DUF6616"/>
</dbReference>
<organism evidence="1 2">
    <name type="scientific">Geodermatophilus africanus</name>
    <dbReference type="NCBI Taxonomy" id="1137993"/>
    <lineage>
        <taxon>Bacteria</taxon>
        <taxon>Bacillati</taxon>
        <taxon>Actinomycetota</taxon>
        <taxon>Actinomycetes</taxon>
        <taxon>Geodermatophilales</taxon>
        <taxon>Geodermatophilaceae</taxon>
        <taxon>Geodermatophilus</taxon>
    </lineage>
</organism>
<dbReference type="OrthoDB" id="670883at2"/>
<dbReference type="Pfam" id="PF20321">
    <property type="entry name" value="DUF6616"/>
    <property type="match status" value="1"/>
</dbReference>
<dbReference type="STRING" id="1137993.SAMN05660209_04288"/>
<protein>
    <submittedName>
        <fullName evidence="1">Uncharacterized protein</fullName>
    </submittedName>
</protein>
<dbReference type="AlphaFoldDB" id="A0A1H3PDV4"/>
<name>A0A1H3PDV4_9ACTN</name>
<dbReference type="EMBL" id="FNOT01000015">
    <property type="protein sequence ID" value="SDY98579.1"/>
    <property type="molecule type" value="Genomic_DNA"/>
</dbReference>